<dbReference type="GO" id="GO:0005634">
    <property type="term" value="C:nucleus"/>
    <property type="evidence" value="ECO:0007669"/>
    <property type="project" value="TreeGrafter"/>
</dbReference>
<feature type="domain" description="WW" evidence="4">
    <location>
        <begin position="86"/>
        <end position="113"/>
    </location>
</feature>
<feature type="domain" description="FF" evidence="5">
    <location>
        <begin position="321"/>
        <end position="374"/>
    </location>
</feature>
<dbReference type="Gene3D" id="1.10.10.440">
    <property type="entry name" value="FF domain"/>
    <property type="match status" value="2"/>
</dbReference>
<keyword evidence="1" id="KW-0677">Repeat</keyword>
<dbReference type="SMART" id="SM00456">
    <property type="entry name" value="WW"/>
    <property type="match status" value="2"/>
</dbReference>
<dbReference type="Pfam" id="PF23517">
    <property type="entry name" value="WW_TCERG1"/>
    <property type="match status" value="1"/>
</dbReference>
<dbReference type="OrthoDB" id="63972at2759"/>
<dbReference type="InterPro" id="IPR001202">
    <property type="entry name" value="WW_dom"/>
</dbReference>
<dbReference type="InterPro" id="IPR045148">
    <property type="entry name" value="TCRG1-like"/>
</dbReference>
<dbReference type="InterPro" id="IPR002713">
    <property type="entry name" value="FF_domain"/>
</dbReference>
<dbReference type="CDD" id="cd00201">
    <property type="entry name" value="WW"/>
    <property type="match status" value="2"/>
</dbReference>
<evidence type="ECO:0000259" key="5">
    <source>
        <dbReference type="PROSITE" id="PS51676"/>
    </source>
</evidence>
<dbReference type="GO" id="GO:0003712">
    <property type="term" value="F:transcription coregulator activity"/>
    <property type="evidence" value="ECO:0007669"/>
    <property type="project" value="TreeGrafter"/>
</dbReference>
<dbReference type="Pfam" id="PF00397">
    <property type="entry name" value="WW"/>
    <property type="match status" value="1"/>
</dbReference>
<evidence type="ECO:0000256" key="1">
    <source>
        <dbReference type="ARBA" id="ARBA00022737"/>
    </source>
</evidence>
<feature type="coiled-coil region" evidence="2">
    <location>
        <begin position="373"/>
        <end position="404"/>
    </location>
</feature>
<dbReference type="PANTHER" id="PTHR15377:SF3">
    <property type="entry name" value="WW DOMAIN-CONTAINING PROTEIN"/>
    <property type="match status" value="1"/>
</dbReference>
<dbReference type="GO" id="GO:0070063">
    <property type="term" value="F:RNA polymerase binding"/>
    <property type="evidence" value="ECO:0007669"/>
    <property type="project" value="InterPro"/>
</dbReference>
<keyword evidence="2" id="KW-0175">Coiled coil</keyword>
<evidence type="ECO:0000256" key="3">
    <source>
        <dbReference type="SAM" id="MobiDB-lite"/>
    </source>
</evidence>
<dbReference type="PANTHER" id="PTHR15377">
    <property type="entry name" value="TRANSCRIPTION ELONGATION REGULATOR 1"/>
    <property type="match status" value="1"/>
</dbReference>
<feature type="domain" description="WW" evidence="4">
    <location>
        <begin position="202"/>
        <end position="231"/>
    </location>
</feature>
<dbReference type="InterPro" id="IPR057565">
    <property type="entry name" value="WW_TCRG1_3rd"/>
</dbReference>
<dbReference type="SUPFAM" id="SSF51045">
    <property type="entry name" value="WW domain"/>
    <property type="match status" value="2"/>
</dbReference>
<name>A0A423TLG4_PENVA</name>
<reference evidence="6 7" key="1">
    <citation type="submission" date="2018-04" db="EMBL/GenBank/DDBJ databases">
        <authorList>
            <person name="Zhang X."/>
            <person name="Yuan J."/>
            <person name="Li F."/>
            <person name="Xiang J."/>
        </authorList>
    </citation>
    <scope>NUCLEOTIDE SEQUENCE [LARGE SCALE GENOMIC DNA]</scope>
    <source>
        <tissue evidence="6">Muscle</tissue>
    </source>
</reference>
<dbReference type="FunFam" id="1.10.10.440:FF:000029">
    <property type="entry name" value="Uncharacterized protein, isoform B"/>
    <property type="match status" value="1"/>
</dbReference>
<evidence type="ECO:0000256" key="2">
    <source>
        <dbReference type="SAM" id="Coils"/>
    </source>
</evidence>
<protein>
    <submittedName>
        <fullName evidence="6">Putative transcription elongation regulator</fullName>
    </submittedName>
</protein>
<feature type="compositionally biased region" description="Pro residues" evidence="3">
    <location>
        <begin position="1"/>
        <end position="12"/>
    </location>
</feature>
<dbReference type="SMART" id="SM00441">
    <property type="entry name" value="FF"/>
    <property type="match status" value="2"/>
</dbReference>
<dbReference type="EMBL" id="QCYY01001543">
    <property type="protein sequence ID" value="ROT77283.1"/>
    <property type="molecule type" value="Genomic_DNA"/>
</dbReference>
<dbReference type="Proteomes" id="UP000283509">
    <property type="component" value="Unassembled WGS sequence"/>
</dbReference>
<dbReference type="Gene3D" id="2.20.70.10">
    <property type="match status" value="2"/>
</dbReference>
<accession>A0A423TLG4</accession>
<evidence type="ECO:0000259" key="4">
    <source>
        <dbReference type="PROSITE" id="PS50020"/>
    </source>
</evidence>
<dbReference type="Pfam" id="PF01846">
    <property type="entry name" value="FF"/>
    <property type="match status" value="2"/>
</dbReference>
<dbReference type="PROSITE" id="PS51676">
    <property type="entry name" value="FF"/>
    <property type="match status" value="2"/>
</dbReference>
<feature type="compositionally biased region" description="Low complexity" evidence="3">
    <location>
        <begin position="53"/>
        <end position="63"/>
    </location>
</feature>
<dbReference type="AlphaFoldDB" id="A0A423TLG4"/>
<evidence type="ECO:0000313" key="6">
    <source>
        <dbReference type="EMBL" id="ROT77283.1"/>
    </source>
</evidence>
<keyword evidence="7" id="KW-1185">Reference proteome</keyword>
<feature type="region of interest" description="Disordered" evidence="3">
    <location>
        <begin position="1"/>
        <end position="97"/>
    </location>
</feature>
<feature type="domain" description="FF" evidence="5">
    <location>
        <begin position="386"/>
        <end position="441"/>
    </location>
</feature>
<organism evidence="6 7">
    <name type="scientific">Penaeus vannamei</name>
    <name type="common">Whiteleg shrimp</name>
    <name type="synonym">Litopenaeus vannamei</name>
    <dbReference type="NCBI Taxonomy" id="6689"/>
    <lineage>
        <taxon>Eukaryota</taxon>
        <taxon>Metazoa</taxon>
        <taxon>Ecdysozoa</taxon>
        <taxon>Arthropoda</taxon>
        <taxon>Crustacea</taxon>
        <taxon>Multicrustacea</taxon>
        <taxon>Malacostraca</taxon>
        <taxon>Eumalacostraca</taxon>
        <taxon>Eucarida</taxon>
        <taxon>Decapoda</taxon>
        <taxon>Dendrobranchiata</taxon>
        <taxon>Penaeoidea</taxon>
        <taxon>Penaeidae</taxon>
        <taxon>Penaeus</taxon>
    </lineage>
</organism>
<proteinExistence type="predicted"/>
<dbReference type="InterPro" id="IPR036517">
    <property type="entry name" value="FF_domain_sf"/>
</dbReference>
<dbReference type="STRING" id="6689.A0A423TLG4"/>
<sequence>MGPPGWGMPPPGMGGMPQGGMPGPMGPDGSSTGPSGSTTTSESSVTNNSSAIVVQSSTTVVTQGAPSSSVDDSNLDPEMVSQAAHWTEHKAPDGRSYYYNSKTLESVWEKPQAMKDLEAARLALAQGITLSVSSGPGAPGTETKPIQETTAPKVNGDRAESPDNKDTPMEVDNDDSKDADADDQKSQQDLSRPVSSQPVSGTPWCVVWTGDGRVFYYNPTTKTSVWEKPPDLMDRPDVEKMVNNPPAEVVGLKNKAEEPSKDEPATKKARTDQTLITSAVATTQPAIISQVKEDVKRIDIGKEAAIEAEVKAARERAIVPLEIRMKQFRDLLAEKGVSAFSSWEKELSKIVFDSRYLLLTSRERKQVFEKYVKERAEEERREKRNKLKERKEEFRKLLEEAGLNGKSSFSDFAAKYSKDDRFRNIEKMRERESLFDEFLLEVRRREKEEKAAKREQVNPPCPAGFGAARVGGVHTHKSVSHFSFPLFPIYPEKQPTDQSTNPYPVEWLFKPFFKRI</sequence>
<dbReference type="PROSITE" id="PS50020">
    <property type="entry name" value="WW_DOMAIN_2"/>
    <property type="match status" value="2"/>
</dbReference>
<feature type="compositionally biased region" description="Low complexity" evidence="3">
    <location>
        <begin position="27"/>
        <end position="44"/>
    </location>
</feature>
<feature type="compositionally biased region" description="Basic and acidic residues" evidence="3">
    <location>
        <begin position="155"/>
        <end position="186"/>
    </location>
</feature>
<dbReference type="SUPFAM" id="SSF81698">
    <property type="entry name" value="FF domain"/>
    <property type="match status" value="2"/>
</dbReference>
<evidence type="ECO:0000313" key="7">
    <source>
        <dbReference type="Proteomes" id="UP000283509"/>
    </source>
</evidence>
<dbReference type="InterPro" id="IPR036020">
    <property type="entry name" value="WW_dom_sf"/>
</dbReference>
<dbReference type="FunFam" id="1.10.10.440:FF:000001">
    <property type="entry name" value="Transcription elongation regulator 1 like"/>
    <property type="match status" value="1"/>
</dbReference>
<dbReference type="FunFam" id="2.20.70.10:FF:000049">
    <property type="entry name" value="Transcription elongation regulator 1-like"/>
    <property type="match status" value="1"/>
</dbReference>
<gene>
    <name evidence="6" type="ORF">C7M84_004077</name>
</gene>
<feature type="region of interest" description="Disordered" evidence="3">
    <location>
        <begin position="130"/>
        <end position="203"/>
    </location>
</feature>
<reference evidence="6 7" key="2">
    <citation type="submission" date="2019-01" db="EMBL/GenBank/DDBJ databases">
        <title>The decoding of complex shrimp genome reveals the adaptation for benthos swimmer, frequently molting mechanism and breeding impact on genome.</title>
        <authorList>
            <person name="Sun Y."/>
            <person name="Gao Y."/>
            <person name="Yu Y."/>
        </authorList>
    </citation>
    <scope>NUCLEOTIDE SEQUENCE [LARGE SCALE GENOMIC DNA]</scope>
    <source>
        <tissue evidence="6">Muscle</tissue>
    </source>
</reference>
<comment type="caution">
    <text evidence="6">The sequence shown here is derived from an EMBL/GenBank/DDBJ whole genome shotgun (WGS) entry which is preliminary data.</text>
</comment>
<feature type="compositionally biased region" description="Gly residues" evidence="3">
    <location>
        <begin position="13"/>
        <end position="23"/>
    </location>
</feature>